<proteinExistence type="predicted"/>
<dbReference type="Proteomes" id="UP001238088">
    <property type="component" value="Unassembled WGS sequence"/>
</dbReference>
<protein>
    <submittedName>
        <fullName evidence="1">Uncharacterized protein</fullName>
    </submittedName>
</protein>
<reference evidence="1 2" key="1">
    <citation type="submission" date="2023-07" db="EMBL/GenBank/DDBJ databases">
        <title>Genomic Encyclopedia of Type Strains, Phase IV (KMG-IV): sequencing the most valuable type-strain genomes for metagenomic binning, comparative biology and taxonomic classification.</title>
        <authorList>
            <person name="Goeker M."/>
        </authorList>
    </citation>
    <scope>NUCLEOTIDE SEQUENCE [LARGE SCALE GENOMIC DNA]</scope>
    <source>
        <strain evidence="1 2">DSM 23494</strain>
    </source>
</reference>
<keyword evidence="2" id="KW-1185">Reference proteome</keyword>
<organism evidence="1 2">
    <name type="scientific">Cytobacillus purgationiresistens</name>
    <dbReference type="NCBI Taxonomy" id="863449"/>
    <lineage>
        <taxon>Bacteria</taxon>
        <taxon>Bacillati</taxon>
        <taxon>Bacillota</taxon>
        <taxon>Bacilli</taxon>
        <taxon>Bacillales</taxon>
        <taxon>Bacillaceae</taxon>
        <taxon>Cytobacillus</taxon>
    </lineage>
</organism>
<dbReference type="RefSeq" id="WP_307475504.1">
    <property type="nucleotide sequence ID" value="NZ_JAUSUB010000010.1"/>
</dbReference>
<name>A0ABU0AHQ8_9BACI</name>
<evidence type="ECO:0000313" key="1">
    <source>
        <dbReference type="EMBL" id="MDQ0270794.1"/>
    </source>
</evidence>
<sequence>MAYGKVEVRLYTKAKGWFGRERFNQIGTGCSNYGEKEWNYDYIRMAINEVIGYENDNKGRQKHRASQKKAAEAFEKWDGIEVAE</sequence>
<evidence type="ECO:0000313" key="2">
    <source>
        <dbReference type="Proteomes" id="UP001238088"/>
    </source>
</evidence>
<comment type="caution">
    <text evidence="1">The sequence shown here is derived from an EMBL/GenBank/DDBJ whole genome shotgun (WGS) entry which is preliminary data.</text>
</comment>
<dbReference type="EMBL" id="JAUSUB010000010">
    <property type="protein sequence ID" value="MDQ0270794.1"/>
    <property type="molecule type" value="Genomic_DNA"/>
</dbReference>
<accession>A0ABU0AHQ8</accession>
<gene>
    <name evidence="1" type="ORF">J2S17_002679</name>
</gene>